<feature type="active site" description="Proton acceptor" evidence="8">
    <location>
        <position position="417"/>
    </location>
</feature>
<dbReference type="InterPro" id="IPR011099">
    <property type="entry name" value="Glyco_hydro_67_C"/>
</dbReference>
<dbReference type="Gene3D" id="3.90.1330.10">
    <property type="entry name" value="Alpha-glucuronidase, C-terminal domain"/>
    <property type="match status" value="1"/>
</dbReference>
<evidence type="ECO:0000259" key="13">
    <source>
        <dbReference type="Pfam" id="PF07488"/>
    </source>
</evidence>
<dbReference type="Proteomes" id="UP000474565">
    <property type="component" value="Unassembled WGS sequence"/>
</dbReference>
<dbReference type="Pfam" id="PF07488">
    <property type="entry name" value="Glyco_hydro_67M"/>
    <property type="match status" value="1"/>
</dbReference>
<dbReference type="GO" id="GO:0033939">
    <property type="term" value="F:xylan alpha-1,2-glucuronosidase activity"/>
    <property type="evidence" value="ECO:0007669"/>
    <property type="project" value="UniProtKB-EC"/>
</dbReference>
<dbReference type="SUPFAM" id="SSF55545">
    <property type="entry name" value="beta-N-acetylhexosaminidase-like domain"/>
    <property type="match status" value="1"/>
</dbReference>
<accession>A0A6L8MLK2</accession>
<keyword evidence="6 9" id="KW-0624">Polysaccharide degradation</keyword>
<evidence type="ECO:0000256" key="4">
    <source>
        <dbReference type="ARBA" id="ARBA00023277"/>
    </source>
</evidence>
<feature type="domain" description="Glycosyl hydrolase family 67 C-terminal" evidence="12">
    <location>
        <begin position="470"/>
        <end position="694"/>
    </location>
</feature>
<evidence type="ECO:0000256" key="10">
    <source>
        <dbReference type="SAM" id="SignalP"/>
    </source>
</evidence>
<dbReference type="InterPro" id="IPR017853">
    <property type="entry name" value="GH"/>
</dbReference>
<keyword evidence="10" id="KW-0732">Signal</keyword>
<evidence type="ECO:0000256" key="3">
    <source>
        <dbReference type="ARBA" id="ARBA00022801"/>
    </source>
</evidence>
<comment type="subunit">
    <text evidence="9">Homodimer.</text>
</comment>
<evidence type="ECO:0000259" key="11">
    <source>
        <dbReference type="Pfam" id="PF03648"/>
    </source>
</evidence>
<comment type="similarity">
    <text evidence="1 7 9">Belongs to the glycosyl hydrolase 67 family.</text>
</comment>
<dbReference type="Pfam" id="PF03648">
    <property type="entry name" value="Glyco_hydro_67N"/>
    <property type="match status" value="1"/>
</dbReference>
<evidence type="ECO:0000256" key="1">
    <source>
        <dbReference type="ARBA" id="ARBA00008833"/>
    </source>
</evidence>
<comment type="caution">
    <text evidence="14">The sequence shown here is derived from an EMBL/GenBank/DDBJ whole genome shotgun (WGS) entry which is preliminary data.</text>
</comment>
<dbReference type="EC" id="3.2.1.131" evidence="9"/>
<proteinExistence type="inferred from homology"/>
<evidence type="ECO:0000256" key="2">
    <source>
        <dbReference type="ARBA" id="ARBA00022651"/>
    </source>
</evidence>
<name>A0A6L8MLK2_9BURK</name>
<keyword evidence="2 7" id="KW-0858">Xylan degradation</keyword>
<dbReference type="GO" id="GO:0045493">
    <property type="term" value="P:xylan catabolic process"/>
    <property type="evidence" value="ECO:0007669"/>
    <property type="project" value="UniProtKB-KW"/>
</dbReference>
<reference evidence="14 15" key="1">
    <citation type="submission" date="2019-12" db="EMBL/GenBank/DDBJ databases">
        <title>Novel species isolated from a subtropical stream in China.</title>
        <authorList>
            <person name="Lu H."/>
        </authorList>
    </citation>
    <scope>NUCLEOTIDE SEQUENCE [LARGE SCALE GENOMIC DNA]</scope>
    <source>
        <strain evidence="14 15">FT50W</strain>
    </source>
</reference>
<dbReference type="InterPro" id="IPR037054">
    <property type="entry name" value="A-glucoronidase_C_sf"/>
</dbReference>
<organism evidence="14 15">
    <name type="scientific">Duganella lactea</name>
    <dbReference type="NCBI Taxonomy" id="2692173"/>
    <lineage>
        <taxon>Bacteria</taxon>
        <taxon>Pseudomonadati</taxon>
        <taxon>Pseudomonadota</taxon>
        <taxon>Betaproteobacteria</taxon>
        <taxon>Burkholderiales</taxon>
        <taxon>Oxalobacteraceae</taxon>
        <taxon>Telluria group</taxon>
        <taxon>Duganella</taxon>
    </lineage>
</organism>
<evidence type="ECO:0000259" key="12">
    <source>
        <dbReference type="Pfam" id="PF07477"/>
    </source>
</evidence>
<gene>
    <name evidence="14" type="ORF">GTP44_12095</name>
</gene>
<feature type="domain" description="Alpha glucuronidase N-terminal" evidence="11">
    <location>
        <begin position="33"/>
        <end position="155"/>
    </location>
</feature>
<dbReference type="SUPFAM" id="SSF51445">
    <property type="entry name" value="(Trans)glycosidases"/>
    <property type="match status" value="1"/>
</dbReference>
<dbReference type="Gene3D" id="3.20.20.80">
    <property type="entry name" value="Glycosidases"/>
    <property type="match status" value="1"/>
</dbReference>
<feature type="domain" description="Glycosyl hydrolase family 67 catalytic" evidence="13">
    <location>
        <begin position="164"/>
        <end position="468"/>
    </location>
</feature>
<evidence type="ECO:0000256" key="6">
    <source>
        <dbReference type="ARBA" id="ARBA00023326"/>
    </source>
</evidence>
<sequence length="716" mass="79156">MRFSLSAALAALLFTLAATASATAPPNEDGYDLWLRYRPLDKSAQASVQAQARSIVLPGAATPTTQAALDELQKGLGGLLGRAPAPATRIADGALLLATPARLPELNSNTSPLRAELAALGNEGYLLRQTRVQGHNVTLIAANSDIGLLYGTYAWLRDIGTGAKLEASSAPTLQLRLLNHWDNLNRTVERGYSGQSIWDWWALPDIKDQRYTDYARANASLGINGTVLNNVNSKPEVLTAPFIAKAAAIADVLRPYGIKVYLSARWSTPLELKETSTADPLSPEVQAWWKRKADEIYKTIPDFGGFVVKANSEGQPGPQDYHRTHADGANMLAATLAPHKGIVMWRAFVYAPKGTHIGEDRAKQGFDEFKPLDGQFAPNVLVQVKNGAIDFQPREPFHPLFGALRTPVMMEFQITKEYLGFSTDMAYLGTMFEETLQADTMTAAGGRTVAKTLSGIAGVSNIGTDRNWAGSHFDQANWYAFGRMAWNQQAKAKDVAAEWAALTFGADQRVVAPIVKMMMESRETVVNYMTPLGLHHIMGTGHHHGPAPWVDNLERPDWNPVYYHRAGRDGIGFDRTAKGSNALAQYAPEFARQYSDPKTTPEQFLLWFHHLPWDYKMRSGRTLWAELLAHYDKGLADARSLHDQWVALKPLIDARRYTEEEQRLTRQMANALLWRDACIAYFQSVSGLPLPAGVKAPAHSLEYYKSVTFPYAPGHW</sequence>
<dbReference type="EMBL" id="WWCP01000012">
    <property type="protein sequence ID" value="MYM82696.1"/>
    <property type="molecule type" value="Genomic_DNA"/>
</dbReference>
<dbReference type="Gene3D" id="3.30.379.10">
    <property type="entry name" value="Chitobiase/beta-hexosaminidase domain 2-like"/>
    <property type="match status" value="1"/>
</dbReference>
<evidence type="ECO:0000256" key="9">
    <source>
        <dbReference type="RuleBase" id="RU361198"/>
    </source>
</evidence>
<feature type="signal peptide" evidence="10">
    <location>
        <begin position="1"/>
        <end position="20"/>
    </location>
</feature>
<feature type="active site" description="Proton acceptor" evidence="8">
    <location>
        <position position="390"/>
    </location>
</feature>
<dbReference type="PANTHER" id="PTHR39207">
    <property type="entry name" value="ALPHA-GLUCURONIDASE A"/>
    <property type="match status" value="1"/>
</dbReference>
<evidence type="ECO:0000256" key="7">
    <source>
        <dbReference type="PIRNR" id="PIRNR029900"/>
    </source>
</evidence>
<keyword evidence="3 7" id="KW-0378">Hydrolase</keyword>
<dbReference type="PANTHER" id="PTHR39207:SF1">
    <property type="entry name" value="ALPHA-GLUCURONIDASE A"/>
    <property type="match status" value="1"/>
</dbReference>
<keyword evidence="5 7" id="KW-0326">Glycosidase</keyword>
<feature type="chain" id="PRO_5027050764" description="Xylan alpha-1,2-glucuronidase" evidence="10">
    <location>
        <begin position="21"/>
        <end position="716"/>
    </location>
</feature>
<dbReference type="InterPro" id="IPR029018">
    <property type="entry name" value="Hex-like_dom2"/>
</dbReference>
<keyword evidence="4 9" id="KW-0119">Carbohydrate metabolism</keyword>
<dbReference type="RefSeq" id="WP_161019623.1">
    <property type="nucleotide sequence ID" value="NZ_WWCP01000012.1"/>
</dbReference>
<protein>
    <recommendedName>
        <fullName evidence="9">Xylan alpha-1,2-glucuronidase</fullName>
        <ecNumber evidence="9">3.2.1.131</ecNumber>
    </recommendedName>
</protein>
<evidence type="ECO:0000256" key="8">
    <source>
        <dbReference type="PIRSR" id="PIRSR029900-1"/>
    </source>
</evidence>
<dbReference type="PIRSF" id="PIRSF029900">
    <property type="entry name" value="Alpha-glucuronds"/>
    <property type="match status" value="1"/>
</dbReference>
<comment type="catalytic activity">
    <reaction evidence="9">
        <text>Hydrolysis of (1-&gt;2)-alpha-D-(4-O-methyl)glucuronosyl links in the main chain of hardwood xylans.</text>
        <dbReference type="EC" id="3.2.1.131"/>
    </reaction>
</comment>
<dbReference type="Pfam" id="PF07477">
    <property type="entry name" value="Glyco_hydro_67C"/>
    <property type="match status" value="1"/>
</dbReference>
<evidence type="ECO:0000256" key="5">
    <source>
        <dbReference type="ARBA" id="ARBA00023295"/>
    </source>
</evidence>
<evidence type="ECO:0000313" key="15">
    <source>
        <dbReference type="Proteomes" id="UP000474565"/>
    </source>
</evidence>
<dbReference type="GO" id="GO:0046559">
    <property type="term" value="F:alpha-glucuronidase activity"/>
    <property type="evidence" value="ECO:0007669"/>
    <property type="project" value="InterPro"/>
</dbReference>
<dbReference type="AlphaFoldDB" id="A0A6L8MLK2"/>
<feature type="active site" description="Proton donor" evidence="8">
    <location>
        <position position="313"/>
    </location>
</feature>
<dbReference type="InterPro" id="IPR011100">
    <property type="entry name" value="Glyco_hydro_67_cat"/>
</dbReference>
<dbReference type="InterPro" id="IPR011395">
    <property type="entry name" value="Glyco_hydro_67_aGlcAse"/>
</dbReference>
<evidence type="ECO:0000313" key="14">
    <source>
        <dbReference type="EMBL" id="MYM82696.1"/>
    </source>
</evidence>
<dbReference type="GO" id="GO:0005576">
    <property type="term" value="C:extracellular region"/>
    <property type="evidence" value="ECO:0007669"/>
    <property type="project" value="InterPro"/>
</dbReference>
<dbReference type="InterPro" id="IPR005154">
    <property type="entry name" value="Glyco_hydro_67_aGlcAse_N"/>
</dbReference>